<sequence length="447" mass="50767">MSSIMRLFGKATKHQERDEAWIAVADEEVGVKRNGPKGKNSHQWVEAQAGQKSSKSSKDGDANDLDTQPFVATNPGFSKKKLLLWRLSIVLPFLTAGCLLYLLTCSASSWRANWSSIKIELPSTDFDDLYASGSTITGQSSIGLSSRMDFATYMSAKSIHYKRVNDINDVLGGYLSLNLWGWCLKSTEQAVPIMCSSESMWFSMDDLVDSSSMNTGKLTKDTFNPFLVHALIVHGFAMLFTMLAPIPIVLNTWRILRAQKPKVDTSWFENITVSVASIMCLVSWVVNRCLQANVSSKLPDYDVDAELASMIMGVSSILLAVTFLVSAVPCLYLHMRRQNQLLKYWMNLEDYDEAVARQHSEEAEKGNNKKYDKDNKGRSRSTTRSLPRRGLLDRRLTNMMFGGGYDDRENKKGKGRRREKQPSQRWSRRSRRPNRKNYGHRHRHSRH</sequence>
<keyword evidence="2" id="KW-0812">Transmembrane</keyword>
<feature type="compositionally biased region" description="Basic and acidic residues" evidence="1">
    <location>
        <begin position="359"/>
        <end position="377"/>
    </location>
</feature>
<keyword evidence="2" id="KW-1133">Transmembrane helix</keyword>
<reference evidence="3 4" key="2">
    <citation type="submission" date="2024-01" db="EMBL/GenBank/DDBJ databases">
        <title>Comparative genomics of Cryptococcus and Kwoniella reveals pathogenesis evolution and contrasting modes of karyotype evolution via chromosome fusion or intercentromeric recombination.</title>
        <authorList>
            <person name="Coelho M.A."/>
            <person name="David-Palma M."/>
            <person name="Shea T."/>
            <person name="Bowers K."/>
            <person name="Mcginley-Smith S."/>
            <person name="Mohammad A.W."/>
            <person name="Gnirke A."/>
            <person name="Yurkov A.M."/>
            <person name="Nowrousian M."/>
            <person name="Sun S."/>
            <person name="Cuomo C.A."/>
            <person name="Heitman J."/>
        </authorList>
    </citation>
    <scope>NUCLEOTIDE SEQUENCE [LARGE SCALE GENOMIC DNA]</scope>
    <source>
        <strain evidence="3 4">IND107</strain>
    </source>
</reference>
<dbReference type="RefSeq" id="XP_066616751.1">
    <property type="nucleotide sequence ID" value="XM_066754850.1"/>
</dbReference>
<evidence type="ECO:0000256" key="1">
    <source>
        <dbReference type="SAM" id="MobiDB-lite"/>
    </source>
</evidence>
<feature type="compositionally biased region" description="Basic residues" evidence="1">
    <location>
        <begin position="426"/>
        <end position="447"/>
    </location>
</feature>
<dbReference type="Pfam" id="PF06687">
    <property type="entry name" value="SUR7"/>
    <property type="match status" value="1"/>
</dbReference>
<dbReference type="InterPro" id="IPR009571">
    <property type="entry name" value="SUR7/Rim9-like_fungi"/>
</dbReference>
<proteinExistence type="predicted"/>
<feature type="region of interest" description="Disordered" evidence="1">
    <location>
        <begin position="359"/>
        <end position="447"/>
    </location>
</feature>
<feature type="transmembrane region" description="Helical" evidence="2">
    <location>
        <begin position="226"/>
        <end position="246"/>
    </location>
</feature>
<accession>A0ABR3C7J8</accession>
<feature type="region of interest" description="Disordered" evidence="1">
    <location>
        <begin position="31"/>
        <end position="67"/>
    </location>
</feature>
<feature type="compositionally biased region" description="Low complexity" evidence="1">
    <location>
        <begin position="380"/>
        <end position="389"/>
    </location>
</feature>
<evidence type="ECO:0000313" key="4">
    <source>
        <dbReference type="Proteomes" id="UP000054399"/>
    </source>
</evidence>
<feature type="transmembrane region" description="Helical" evidence="2">
    <location>
        <begin position="83"/>
        <end position="103"/>
    </location>
</feature>
<name>A0ABR3C7J8_9TREE</name>
<keyword evidence="2" id="KW-0472">Membrane</keyword>
<dbReference type="Proteomes" id="UP000054399">
    <property type="component" value="Unassembled WGS sequence"/>
</dbReference>
<evidence type="ECO:0000256" key="2">
    <source>
        <dbReference type="SAM" id="Phobius"/>
    </source>
</evidence>
<protein>
    <submittedName>
        <fullName evidence="3">Uncharacterized protein</fullName>
    </submittedName>
</protein>
<comment type="caution">
    <text evidence="3">The sequence shown here is derived from an EMBL/GenBank/DDBJ whole genome shotgun (WGS) entry which is preliminary data.</text>
</comment>
<gene>
    <name evidence="3" type="ORF">I308_100278</name>
</gene>
<dbReference type="EMBL" id="ATAM02000001">
    <property type="protein sequence ID" value="KAL0255474.1"/>
    <property type="molecule type" value="Genomic_DNA"/>
</dbReference>
<feature type="transmembrane region" description="Helical" evidence="2">
    <location>
        <begin position="307"/>
        <end position="333"/>
    </location>
</feature>
<keyword evidence="4" id="KW-1185">Reference proteome</keyword>
<dbReference type="GeneID" id="91987136"/>
<organism evidence="3 4">
    <name type="scientific">Cryptococcus tetragattii IND107</name>
    <dbReference type="NCBI Taxonomy" id="1296105"/>
    <lineage>
        <taxon>Eukaryota</taxon>
        <taxon>Fungi</taxon>
        <taxon>Dikarya</taxon>
        <taxon>Basidiomycota</taxon>
        <taxon>Agaricomycotina</taxon>
        <taxon>Tremellomycetes</taxon>
        <taxon>Tremellales</taxon>
        <taxon>Cryptococcaceae</taxon>
        <taxon>Cryptococcus</taxon>
        <taxon>Cryptococcus gattii species complex</taxon>
    </lineage>
</organism>
<reference evidence="4" key="1">
    <citation type="submission" date="2015-01" db="EMBL/GenBank/DDBJ databases">
        <title>The Genome Sequence of Cryptococcus gattii MMRL2647.</title>
        <authorList>
            <consortium name="The Broad Institute Genomics Platform"/>
            <person name="Cuomo C."/>
            <person name="Litvintseva A."/>
            <person name="Chen Y."/>
            <person name="Heitman J."/>
            <person name="Sun S."/>
            <person name="Springer D."/>
            <person name="Dromer F."/>
            <person name="Young S."/>
            <person name="Zeng Q."/>
            <person name="Gargeya S."/>
            <person name="Abouelleil A."/>
            <person name="Alvarado L."/>
            <person name="Chapman S.B."/>
            <person name="Gainer-Dewar J."/>
            <person name="Goldberg J."/>
            <person name="Griggs A."/>
            <person name="Gujja S."/>
            <person name="Hansen M."/>
            <person name="Howarth C."/>
            <person name="Imamovic A."/>
            <person name="Larimer J."/>
            <person name="Murphy C."/>
            <person name="Naylor J."/>
            <person name="Pearson M."/>
            <person name="Priest M."/>
            <person name="Roberts A."/>
            <person name="Saif S."/>
            <person name="Shea T."/>
            <person name="Sykes S."/>
            <person name="Wortman J."/>
            <person name="Nusbaum C."/>
            <person name="Birren B."/>
        </authorList>
    </citation>
    <scope>NUCLEOTIDE SEQUENCE [LARGE SCALE GENOMIC DNA]</scope>
    <source>
        <strain evidence="4">IND107</strain>
    </source>
</reference>
<evidence type="ECO:0000313" key="3">
    <source>
        <dbReference type="EMBL" id="KAL0255474.1"/>
    </source>
</evidence>
<feature type="transmembrane region" description="Helical" evidence="2">
    <location>
        <begin position="267"/>
        <end position="287"/>
    </location>
</feature>